<comment type="caution">
    <text evidence="4">The sequence shown here is derived from an EMBL/GenBank/DDBJ whole genome shotgun (WGS) entry which is preliminary data.</text>
</comment>
<dbReference type="AlphaFoldDB" id="A0A7J0DRG9"/>
<keyword evidence="1" id="KW-0479">Metal-binding</keyword>
<name>A0A7J0DRG9_9ERIC</name>
<dbReference type="EMBL" id="BJWL01000362">
    <property type="protein sequence ID" value="GFS40942.1"/>
    <property type="molecule type" value="Genomic_DNA"/>
</dbReference>
<proteinExistence type="predicted"/>
<keyword evidence="1" id="KW-0863">Zinc-finger</keyword>
<feature type="region of interest" description="Disordered" evidence="2">
    <location>
        <begin position="143"/>
        <end position="201"/>
    </location>
</feature>
<reference evidence="5" key="1">
    <citation type="submission" date="2019-07" db="EMBL/GenBank/DDBJ databases">
        <title>De Novo Assembly of kiwifruit Actinidia rufa.</title>
        <authorList>
            <person name="Sugita-Konishi S."/>
            <person name="Sato K."/>
            <person name="Mori E."/>
            <person name="Abe Y."/>
            <person name="Kisaki G."/>
            <person name="Hamano K."/>
            <person name="Suezawa K."/>
            <person name="Otani M."/>
            <person name="Fukuda T."/>
            <person name="Manabe T."/>
            <person name="Gomi K."/>
            <person name="Tabuchi M."/>
            <person name="Akimitsu K."/>
            <person name="Kataoka I."/>
        </authorList>
    </citation>
    <scope>NUCLEOTIDE SEQUENCE [LARGE SCALE GENOMIC DNA]</scope>
    <source>
        <strain evidence="5">cv. Fuchu</strain>
    </source>
</reference>
<keyword evidence="5" id="KW-1185">Reference proteome</keyword>
<evidence type="ECO:0000259" key="3">
    <source>
        <dbReference type="PROSITE" id="PS50103"/>
    </source>
</evidence>
<evidence type="ECO:0000256" key="2">
    <source>
        <dbReference type="SAM" id="MobiDB-lite"/>
    </source>
</evidence>
<sequence>MGFCSKGDQCSFLHGPPEDATPAWKSSNTPSAVNGAPPPLENKTSAVSDAGSAPMETLPNPSEFTSKRSVEKQINLKADFRLSSLDNVKDQSDSPHMSASECEEAAPVRSDTFLPERGVIQHQSLLSTDQSSEELVDGHVEREDYLESSPGFDVLVDDDRSENLGYEDDPDNLPAVDREGRGLNGHIPGYDYEDPVEDGPMYPDTRMYDEQERLYASDLFDNEQRFDYFRNFHGHSREEILDPIMPRKRKFLVTDGTQRKRRSTEESTVFSGPKTLSQIKEEKRKATENSNSSGRLGHFSSRNASEEFQGPKPLSEILKEKNKLGPVTDSN</sequence>
<accession>A0A7J0DRG9</accession>
<evidence type="ECO:0000313" key="5">
    <source>
        <dbReference type="Proteomes" id="UP000585474"/>
    </source>
</evidence>
<dbReference type="PROSITE" id="PS50103">
    <property type="entry name" value="ZF_C3H1"/>
    <property type="match status" value="1"/>
</dbReference>
<evidence type="ECO:0000256" key="1">
    <source>
        <dbReference type="PROSITE-ProRule" id="PRU00723"/>
    </source>
</evidence>
<feature type="region of interest" description="Disordered" evidence="2">
    <location>
        <begin position="1"/>
        <end position="114"/>
    </location>
</feature>
<feature type="domain" description="C3H1-type" evidence="3">
    <location>
        <begin position="1"/>
        <end position="17"/>
    </location>
</feature>
<evidence type="ECO:0000313" key="4">
    <source>
        <dbReference type="EMBL" id="GFS40942.1"/>
    </source>
</evidence>
<dbReference type="PANTHER" id="PTHR15725:SF0">
    <property type="entry name" value="ZINC FINGER CCCH DOMAIN-CONTAINING PROTEIN 32-LIKE"/>
    <property type="match status" value="1"/>
</dbReference>
<feature type="region of interest" description="Disordered" evidence="2">
    <location>
        <begin position="247"/>
        <end position="331"/>
    </location>
</feature>
<gene>
    <name evidence="4" type="ORF">Acr_00g0071290</name>
</gene>
<protein>
    <submittedName>
        <fullName evidence="4">CCCH-type zinc finger family protein</fullName>
    </submittedName>
</protein>
<dbReference type="GO" id="GO:0003729">
    <property type="term" value="F:mRNA binding"/>
    <property type="evidence" value="ECO:0007669"/>
    <property type="project" value="TreeGrafter"/>
</dbReference>
<feature type="zinc finger region" description="C3H1-type" evidence="1">
    <location>
        <begin position="1"/>
        <end position="17"/>
    </location>
</feature>
<dbReference type="InterPro" id="IPR000571">
    <property type="entry name" value="Znf_CCCH"/>
</dbReference>
<dbReference type="Proteomes" id="UP000585474">
    <property type="component" value="Unassembled WGS sequence"/>
</dbReference>
<dbReference type="OrthoDB" id="5395350at2759"/>
<organism evidence="4 5">
    <name type="scientific">Actinidia rufa</name>
    <dbReference type="NCBI Taxonomy" id="165716"/>
    <lineage>
        <taxon>Eukaryota</taxon>
        <taxon>Viridiplantae</taxon>
        <taxon>Streptophyta</taxon>
        <taxon>Embryophyta</taxon>
        <taxon>Tracheophyta</taxon>
        <taxon>Spermatophyta</taxon>
        <taxon>Magnoliopsida</taxon>
        <taxon>eudicotyledons</taxon>
        <taxon>Gunneridae</taxon>
        <taxon>Pentapetalae</taxon>
        <taxon>asterids</taxon>
        <taxon>Ericales</taxon>
        <taxon>Actinidiaceae</taxon>
        <taxon>Actinidia</taxon>
    </lineage>
</organism>
<keyword evidence="1" id="KW-0862">Zinc</keyword>
<dbReference type="PANTHER" id="PTHR15725">
    <property type="entry name" value="ZN-FINGER, C-X8-C-X5-C-X3-H TYPE-CONTAINING"/>
    <property type="match status" value="1"/>
</dbReference>
<dbReference type="GO" id="GO:0008270">
    <property type="term" value="F:zinc ion binding"/>
    <property type="evidence" value="ECO:0007669"/>
    <property type="project" value="UniProtKB-KW"/>
</dbReference>
<feature type="compositionally biased region" description="Polar residues" evidence="2">
    <location>
        <begin position="266"/>
        <end position="278"/>
    </location>
</feature>